<dbReference type="Proteomes" id="UP000019116">
    <property type="component" value="Chromosome Un"/>
</dbReference>
<dbReference type="Gramene" id="TraesARI5B03G02976050.1">
    <property type="protein sequence ID" value="TraesARI5B03G02976050.1.CDS1"/>
    <property type="gene ID" value="TraesARI5B03G02976050"/>
</dbReference>
<protein>
    <recommendedName>
        <fullName evidence="9">Ubiquitin-like domain-containing protein</fullName>
    </recommendedName>
</protein>
<dbReference type="EnsemblPlants" id="TraesCSU02G094900.1">
    <property type="protein sequence ID" value="TraesCSU02G094900.1.cds1"/>
    <property type="gene ID" value="TraesCSU02G094900"/>
</dbReference>
<dbReference type="Gramene" id="TraesCSU02G094900.1">
    <property type="protein sequence ID" value="TraesCSU02G094900.1.cds1"/>
    <property type="gene ID" value="TraesCSU02G094900"/>
</dbReference>
<keyword evidence="4" id="KW-0963">Cytoplasm</keyword>
<sequence>MEIFVKTLAGKTITIKVDPSDTIYIVKTKIQDQQRFVFNGEQLEDERTLNDYGIQDESTLSLDLPIQRRRMLIRVNTLTGTSLPLDVENFDTIDSVKEKIWVEKGIPVHQQRLVYAGKQLENGRTLEEYNIRHEATLHLILCLRVYPEL</sequence>
<feature type="domain" description="Ubiquitin-like" evidence="9">
    <location>
        <begin position="71"/>
        <end position="141"/>
    </location>
</feature>
<dbReference type="GeneID" id="123172824"/>
<evidence type="ECO:0000256" key="4">
    <source>
        <dbReference type="ARBA" id="ARBA00022490"/>
    </source>
</evidence>
<keyword evidence="5" id="KW-1017">Isopeptide bond</keyword>
<dbReference type="PROSITE" id="PS50053">
    <property type="entry name" value="UBIQUITIN_2"/>
    <property type="match status" value="2"/>
</dbReference>
<dbReference type="Gramene" id="TraesKAR7B01G0002300.1">
    <property type="protein sequence ID" value="cds.TraesKAR7B01G0002300.1"/>
    <property type="gene ID" value="TraesKAR7B01G0002300"/>
</dbReference>
<accession>A0A3B6U5L0</accession>
<dbReference type="Gramene" id="TraesCAD_scaffold_092914_01G000100.1">
    <property type="protein sequence ID" value="TraesCAD_scaffold_092914_01G000100.1"/>
    <property type="gene ID" value="TraesCAD_scaffold_092914_01G000100"/>
</dbReference>
<evidence type="ECO:0000256" key="6">
    <source>
        <dbReference type="ARBA" id="ARBA00022737"/>
    </source>
</evidence>
<dbReference type="Gene3D" id="3.10.20.90">
    <property type="entry name" value="Phosphatidylinositol 3-kinase Catalytic Subunit, Chain A, domain 1"/>
    <property type="match status" value="2"/>
</dbReference>
<dbReference type="PRINTS" id="PR00348">
    <property type="entry name" value="UBIQUITIN"/>
</dbReference>
<keyword evidence="11" id="KW-1185">Reference proteome</keyword>
<evidence type="ECO:0000256" key="7">
    <source>
        <dbReference type="ARBA" id="ARBA00022843"/>
    </source>
</evidence>
<evidence type="ECO:0000256" key="1">
    <source>
        <dbReference type="ARBA" id="ARBA00004123"/>
    </source>
</evidence>
<dbReference type="Gramene" id="TraesPARA_EIv1.0_2366520.1">
    <property type="protein sequence ID" value="TraesPARA_EIv1.0_2366520.1.CDS1"/>
    <property type="gene ID" value="TraesPARA_EIv1.0_2366520"/>
</dbReference>
<dbReference type="InterPro" id="IPR029071">
    <property type="entry name" value="Ubiquitin-like_domsf"/>
</dbReference>
<dbReference type="InterPro" id="IPR019956">
    <property type="entry name" value="Ubiquitin_dom"/>
</dbReference>
<dbReference type="STRING" id="4565.A0A3B6U5L0"/>
<dbReference type="Gramene" id="TraesLDM7B03G04043810.1">
    <property type="protein sequence ID" value="TraesLDM7B03G04043810.1.CDS1"/>
    <property type="gene ID" value="TraesLDM7B03G04043810"/>
</dbReference>
<dbReference type="Gramene" id="TraesJUL7B03G04079230.1">
    <property type="protein sequence ID" value="TraesJUL7B03G04079230.1.CDS1"/>
    <property type="gene ID" value="TraesJUL7B03G04079230"/>
</dbReference>
<gene>
    <name evidence="10" type="primary">LOC123172824</name>
</gene>
<comment type="similarity">
    <text evidence="3">Belongs to the ubiquitin family.</text>
</comment>
<dbReference type="OrthoDB" id="419317at2759"/>
<feature type="domain" description="Ubiquitin-like" evidence="9">
    <location>
        <begin position="1"/>
        <end position="62"/>
    </location>
</feature>
<dbReference type="GO" id="GO:0003729">
    <property type="term" value="F:mRNA binding"/>
    <property type="evidence" value="ECO:0007669"/>
    <property type="project" value="UniProtKB-ARBA"/>
</dbReference>
<dbReference type="Gramene" id="TraesCLE_scaffold_078774_01G000100.1">
    <property type="protein sequence ID" value="TraesCLE_scaffold_078774_01G000100.1"/>
    <property type="gene ID" value="TraesCLE_scaffold_078774_01G000100"/>
</dbReference>
<dbReference type="Pfam" id="PF00240">
    <property type="entry name" value="ubiquitin"/>
    <property type="match status" value="2"/>
</dbReference>
<evidence type="ECO:0000256" key="2">
    <source>
        <dbReference type="ARBA" id="ARBA00004496"/>
    </source>
</evidence>
<dbReference type="Gramene" id="TraesROB_scaffold_077096_01G000100.1">
    <property type="protein sequence ID" value="TraesROB_scaffold_077096_01G000100.1"/>
    <property type="gene ID" value="TraesROB_scaffold_077096_01G000100"/>
</dbReference>
<dbReference type="InterPro" id="IPR050158">
    <property type="entry name" value="Ubiquitin_ubiquitin-like"/>
</dbReference>
<dbReference type="Gramene" id="TraesKAR7B01G0002320.1">
    <property type="protein sequence ID" value="cds.TraesKAR7B01G0002320.1"/>
    <property type="gene ID" value="TraesKAR7B01G0002320"/>
</dbReference>
<evidence type="ECO:0000256" key="5">
    <source>
        <dbReference type="ARBA" id="ARBA00022499"/>
    </source>
</evidence>
<evidence type="ECO:0000256" key="8">
    <source>
        <dbReference type="ARBA" id="ARBA00023242"/>
    </source>
</evidence>
<dbReference type="Gramene" id="TraesWEE_scaffold_010508_01G000100.1">
    <property type="protein sequence ID" value="TraesWEE_scaffold_010508_01G000100.1"/>
    <property type="gene ID" value="TraesWEE_scaffold_010508_01G000100"/>
</dbReference>
<keyword evidence="8" id="KW-0539">Nucleus</keyword>
<dbReference type="Gramene" id="TraesSYM5B03G02962120.1">
    <property type="protein sequence ID" value="TraesSYM5B03G02962120.1.CDS1"/>
    <property type="gene ID" value="TraesSYM5B03G02962120"/>
</dbReference>
<dbReference type="Gramene" id="TraesMAC7B03G04036740.1">
    <property type="protein sequence ID" value="TraesMAC7B03G04036740.1.CDS1"/>
    <property type="gene ID" value="TraesMAC7B03G04036740"/>
</dbReference>
<dbReference type="Gramene" id="TraesJAG7B03G04022960.1">
    <property type="protein sequence ID" value="TraesJAG7B03G04022960.1.CDS1"/>
    <property type="gene ID" value="TraesJAG7B03G04022960"/>
</dbReference>
<evidence type="ECO:0000256" key="3">
    <source>
        <dbReference type="ARBA" id="ARBA00008430"/>
    </source>
</evidence>
<keyword evidence="6" id="KW-0677">Repeat</keyword>
<dbReference type="Gramene" id="TraesNOR7B03G04087460.1">
    <property type="protein sequence ID" value="TraesNOR7B03G04087460.1.CDS1"/>
    <property type="gene ID" value="TraesNOR7B03G04087460"/>
</dbReference>
<keyword evidence="7" id="KW-0832">Ubl conjugation</keyword>
<dbReference type="FunFam" id="3.10.20.90:FF:000211">
    <property type="entry name" value="Polyubiquitin 9"/>
    <property type="match status" value="1"/>
</dbReference>
<organism evidence="10">
    <name type="scientific">Triticum aestivum</name>
    <name type="common">Wheat</name>
    <dbReference type="NCBI Taxonomy" id="4565"/>
    <lineage>
        <taxon>Eukaryota</taxon>
        <taxon>Viridiplantae</taxon>
        <taxon>Streptophyta</taxon>
        <taxon>Embryophyta</taxon>
        <taxon>Tracheophyta</taxon>
        <taxon>Spermatophyta</taxon>
        <taxon>Magnoliopsida</taxon>
        <taxon>Liliopsida</taxon>
        <taxon>Poales</taxon>
        <taxon>Poaceae</taxon>
        <taxon>BOP clade</taxon>
        <taxon>Pooideae</taxon>
        <taxon>Triticodae</taxon>
        <taxon>Triticeae</taxon>
        <taxon>Triticinae</taxon>
        <taxon>Triticum</taxon>
    </lineage>
</organism>
<dbReference type="SMART" id="SM00213">
    <property type="entry name" value="UBQ"/>
    <property type="match status" value="2"/>
</dbReference>
<dbReference type="SUPFAM" id="SSF54236">
    <property type="entry name" value="Ubiquitin-like"/>
    <property type="match status" value="2"/>
</dbReference>
<dbReference type="Gramene" id="TraesLAC7B03G03992680.1">
    <property type="protein sequence ID" value="TraesLAC7B03G03992680.1.CDS1"/>
    <property type="gene ID" value="TraesLAC7B03G03992680"/>
</dbReference>
<dbReference type="FunFam" id="3.10.20.90:FF:000469">
    <property type="entry name" value="Polyubiquitin-C"/>
    <property type="match status" value="1"/>
</dbReference>
<comment type="subcellular location">
    <subcellularLocation>
        <location evidence="2">Cytoplasm</location>
    </subcellularLocation>
    <subcellularLocation>
        <location evidence="1">Nucleus</location>
    </subcellularLocation>
</comment>
<reference evidence="10" key="1">
    <citation type="submission" date="2018-08" db="EMBL/GenBank/DDBJ databases">
        <authorList>
            <person name="Rossello M."/>
        </authorList>
    </citation>
    <scope>NUCLEOTIDE SEQUENCE [LARGE SCALE GENOMIC DNA]</scope>
    <source>
        <strain evidence="10">cv. Chinese Spring</strain>
    </source>
</reference>
<dbReference type="GO" id="GO:0031386">
    <property type="term" value="F:protein tag activity"/>
    <property type="evidence" value="ECO:0000318"/>
    <property type="project" value="GO_Central"/>
</dbReference>
<dbReference type="GO" id="GO:0005737">
    <property type="term" value="C:cytoplasm"/>
    <property type="evidence" value="ECO:0000318"/>
    <property type="project" value="GO_Central"/>
</dbReference>
<evidence type="ECO:0000259" key="9">
    <source>
        <dbReference type="PROSITE" id="PS50053"/>
    </source>
</evidence>
<dbReference type="GO" id="GO:0016567">
    <property type="term" value="P:protein ubiquitination"/>
    <property type="evidence" value="ECO:0000318"/>
    <property type="project" value="GO_Central"/>
</dbReference>
<reference evidence="10" key="2">
    <citation type="submission" date="2018-10" db="UniProtKB">
        <authorList>
            <consortium name="EnsemblPlants"/>
        </authorList>
    </citation>
    <scope>IDENTIFICATION</scope>
</reference>
<dbReference type="SMR" id="A0A3B6U5L0"/>
<dbReference type="Gramene" id="TraesKAR7B01G0002360.1">
    <property type="protein sequence ID" value="cds.TraesKAR7B01G0002360.1"/>
    <property type="gene ID" value="TraesKAR7B01G0002360"/>
</dbReference>
<dbReference type="Gramene" id="TraesCSU03G0092200.1">
    <property type="protein sequence ID" value="TraesCSU03G0092200.1.CDS1"/>
    <property type="gene ID" value="TraesCSU03G0092200"/>
</dbReference>
<dbReference type="InterPro" id="IPR000626">
    <property type="entry name" value="Ubiquitin-like_dom"/>
</dbReference>
<dbReference type="GO" id="GO:0031625">
    <property type="term" value="F:ubiquitin protein ligase binding"/>
    <property type="evidence" value="ECO:0000318"/>
    <property type="project" value="GO_Central"/>
</dbReference>
<dbReference type="GO" id="GO:0019941">
    <property type="term" value="P:modification-dependent protein catabolic process"/>
    <property type="evidence" value="ECO:0000318"/>
    <property type="project" value="GO_Central"/>
</dbReference>
<dbReference type="PANTHER" id="PTHR10666">
    <property type="entry name" value="UBIQUITIN"/>
    <property type="match status" value="1"/>
</dbReference>
<proteinExistence type="inferred from homology"/>
<evidence type="ECO:0000313" key="11">
    <source>
        <dbReference type="Proteomes" id="UP000019116"/>
    </source>
</evidence>
<dbReference type="GO" id="GO:0005634">
    <property type="term" value="C:nucleus"/>
    <property type="evidence" value="ECO:0000318"/>
    <property type="project" value="GO_Central"/>
</dbReference>
<dbReference type="Gramene" id="TraesSTA7B03G04038580.1">
    <property type="protein sequence ID" value="TraesSTA7B03G04038580.1.CDS1"/>
    <property type="gene ID" value="TraesSTA7B03G04038580"/>
</dbReference>
<dbReference type="AlphaFoldDB" id="A0A3B6U5L0"/>
<name>A0A3B6U5L0_WHEAT</name>
<dbReference type="RefSeq" id="XP_044445664.1">
    <property type="nucleotide sequence ID" value="XM_044589729.1"/>
</dbReference>
<evidence type="ECO:0000313" key="10">
    <source>
        <dbReference type="EnsemblPlants" id="TraesCSU02G094900.1.cds1"/>
    </source>
</evidence>